<keyword evidence="2 5" id="KW-0812">Transmembrane</keyword>
<evidence type="ECO:0000256" key="4">
    <source>
        <dbReference type="ARBA" id="ARBA00023136"/>
    </source>
</evidence>
<feature type="transmembrane region" description="Helical" evidence="5">
    <location>
        <begin position="79"/>
        <end position="98"/>
    </location>
</feature>
<feature type="transmembrane region" description="Helical" evidence="5">
    <location>
        <begin position="54"/>
        <end position="73"/>
    </location>
</feature>
<keyword evidence="8" id="KW-1185">Reference proteome</keyword>
<dbReference type="InterPro" id="IPR007829">
    <property type="entry name" value="TM2"/>
</dbReference>
<sequence>MTGCVAMVQTGHSSENITPERDSRSRQITAYALWLFLGVFGAHRFYLGKRNSGLLMALISPLIISFGLFFHWLPGLGVSPLLVISPFLLWWGLDSLLIQRWLAEHKQT</sequence>
<proteinExistence type="predicted"/>
<evidence type="ECO:0000313" key="7">
    <source>
        <dbReference type="EMBL" id="PTX60811.1"/>
    </source>
</evidence>
<dbReference type="GO" id="GO:0016020">
    <property type="term" value="C:membrane"/>
    <property type="evidence" value="ECO:0007669"/>
    <property type="project" value="UniProtKB-SubCell"/>
</dbReference>
<evidence type="ECO:0000256" key="2">
    <source>
        <dbReference type="ARBA" id="ARBA00022692"/>
    </source>
</evidence>
<evidence type="ECO:0000313" key="8">
    <source>
        <dbReference type="Proteomes" id="UP000244240"/>
    </source>
</evidence>
<reference evidence="7 8" key="1">
    <citation type="submission" date="2018-04" db="EMBL/GenBank/DDBJ databases">
        <title>Genomic Encyclopedia of Archaeal and Bacterial Type Strains, Phase II (KMG-II): from individual species to whole genera.</title>
        <authorList>
            <person name="Goeker M."/>
        </authorList>
    </citation>
    <scope>NUCLEOTIDE SEQUENCE [LARGE SCALE GENOMIC DNA]</scope>
    <source>
        <strain evidence="7 8">DSM 45787</strain>
    </source>
</reference>
<dbReference type="RefSeq" id="WP_211308259.1">
    <property type="nucleotide sequence ID" value="NZ_QBKR01000008.1"/>
</dbReference>
<comment type="subcellular location">
    <subcellularLocation>
        <location evidence="1">Membrane</location>
        <topology evidence="1">Multi-pass membrane protein</topology>
    </subcellularLocation>
</comment>
<keyword evidence="3 5" id="KW-1133">Transmembrane helix</keyword>
<evidence type="ECO:0000259" key="6">
    <source>
        <dbReference type="Pfam" id="PF05154"/>
    </source>
</evidence>
<name>A0A2T6BXK5_9BACL</name>
<evidence type="ECO:0000256" key="1">
    <source>
        <dbReference type="ARBA" id="ARBA00004141"/>
    </source>
</evidence>
<dbReference type="AlphaFoldDB" id="A0A2T6BXK5"/>
<accession>A0A2T6BXK5</accession>
<organism evidence="7 8">
    <name type="scientific">Melghirimyces profundicolus</name>
    <dbReference type="NCBI Taxonomy" id="1242148"/>
    <lineage>
        <taxon>Bacteria</taxon>
        <taxon>Bacillati</taxon>
        <taxon>Bacillota</taxon>
        <taxon>Bacilli</taxon>
        <taxon>Bacillales</taxon>
        <taxon>Thermoactinomycetaceae</taxon>
        <taxon>Melghirimyces</taxon>
    </lineage>
</organism>
<gene>
    <name evidence="7" type="ORF">C8P63_108121</name>
</gene>
<dbReference type="EMBL" id="QBKR01000008">
    <property type="protein sequence ID" value="PTX60811.1"/>
    <property type="molecule type" value="Genomic_DNA"/>
</dbReference>
<feature type="transmembrane region" description="Helical" evidence="5">
    <location>
        <begin position="28"/>
        <end position="47"/>
    </location>
</feature>
<protein>
    <submittedName>
        <fullName evidence="7">TM2 domain-containing protein</fullName>
    </submittedName>
</protein>
<dbReference type="Proteomes" id="UP000244240">
    <property type="component" value="Unassembled WGS sequence"/>
</dbReference>
<evidence type="ECO:0000256" key="5">
    <source>
        <dbReference type="SAM" id="Phobius"/>
    </source>
</evidence>
<feature type="domain" description="TM2" evidence="6">
    <location>
        <begin position="26"/>
        <end position="70"/>
    </location>
</feature>
<dbReference type="Pfam" id="PF05154">
    <property type="entry name" value="TM2"/>
    <property type="match status" value="1"/>
</dbReference>
<comment type="caution">
    <text evidence="7">The sequence shown here is derived from an EMBL/GenBank/DDBJ whole genome shotgun (WGS) entry which is preliminary data.</text>
</comment>
<keyword evidence="4 5" id="KW-0472">Membrane</keyword>
<evidence type="ECO:0000256" key="3">
    <source>
        <dbReference type="ARBA" id="ARBA00022989"/>
    </source>
</evidence>